<name>A0A147B8Y4_9ACAR</name>
<protein>
    <submittedName>
        <fullName evidence="1">Uncharacterized protein</fullName>
    </submittedName>
</protein>
<sequence>EPHDYILTPYTHSLSRKLYYQSSSALMFNESNNKVTLVMPKNIQIKVIKIVTGIPQPKTAMEHDVSLCTQNQLTRVSEQCNSTAHT</sequence>
<accession>A0A147B8Y4</accession>
<reference evidence="1" key="1">
    <citation type="submission" date="2016-03" db="EMBL/GenBank/DDBJ databases">
        <title>Gut transcriptome analysis on engorged females of Ornithodoros mimon (Acari: Argasidae) and phylogenetic inferences of soft ticks.</title>
        <authorList>
            <person name="Landulfo G.A."/>
            <person name="Giovanni D."/>
            <person name="Carvalho E."/>
            <person name="Junqueira-de-Azevedo I."/>
            <person name="Patane J."/>
            <person name="Mendoca R."/>
            <person name="Barros-Battesti D."/>
        </authorList>
    </citation>
    <scope>NUCLEOTIDE SEQUENCE</scope>
    <source>
        <strain evidence="1">Females</strain>
        <tissue evidence="1">Gut</tissue>
    </source>
</reference>
<dbReference type="AlphaFoldDB" id="A0A147B8Y4"/>
<organism evidence="1">
    <name type="scientific">Alectorobius mimon</name>
    <dbReference type="NCBI Taxonomy" id="360319"/>
    <lineage>
        <taxon>Eukaryota</taxon>
        <taxon>Metazoa</taxon>
        <taxon>Ecdysozoa</taxon>
        <taxon>Arthropoda</taxon>
        <taxon>Chelicerata</taxon>
        <taxon>Arachnida</taxon>
        <taxon>Acari</taxon>
        <taxon>Parasitiformes</taxon>
        <taxon>Ixodida</taxon>
        <taxon>Ixodoidea</taxon>
        <taxon>Argasidae</taxon>
        <taxon>Ornithodorinae</taxon>
        <taxon>Alectorobius</taxon>
    </lineage>
</organism>
<feature type="non-terminal residue" evidence="1">
    <location>
        <position position="1"/>
    </location>
</feature>
<proteinExistence type="predicted"/>
<dbReference type="EMBL" id="GEIB01000735">
    <property type="protein sequence ID" value="JAR87249.1"/>
    <property type="molecule type" value="Transcribed_RNA"/>
</dbReference>
<evidence type="ECO:0000313" key="1">
    <source>
        <dbReference type="EMBL" id="JAR87249.1"/>
    </source>
</evidence>